<dbReference type="Proteomes" id="UP001199816">
    <property type="component" value="Unassembled WGS sequence"/>
</dbReference>
<evidence type="ECO:0000256" key="2">
    <source>
        <dbReference type="ARBA" id="ARBA00022884"/>
    </source>
</evidence>
<dbReference type="InterPro" id="IPR010156">
    <property type="entry name" value="CRISPR-assoc_prot_Cas6"/>
</dbReference>
<evidence type="ECO:0000259" key="4">
    <source>
        <dbReference type="Pfam" id="PF01881"/>
    </source>
</evidence>
<sequence>MRFLVKLQAARLSALPINYQSSLAAAIRRILSKSKLAATTFSHEEGYRQDAGLFSFSNMNCAFKPEEDRLWLLNKELSFFLGLHLPEQMESFVIGLFQYERLFVGDELTTTSFKIKALEPLPGPEYTSEEGGFASLLVRPVSPVALHNPSNTAFLFPEEPGFTDAVNTAWRQKIAATYDAATAENALLTSKIAGAANRTRFRFASIANEDGTTKNIRGCLNFVLKVTARKPFLHLLLNTGMGAYNHQGLGFLEVVPA</sequence>
<evidence type="ECO:0000313" key="6">
    <source>
        <dbReference type="Proteomes" id="UP001199816"/>
    </source>
</evidence>
<comment type="caution">
    <text evidence="5">The sequence shown here is derived from an EMBL/GenBank/DDBJ whole genome shotgun (WGS) entry which is preliminary data.</text>
</comment>
<protein>
    <recommendedName>
        <fullName evidence="4">CRISPR associated protein Cas6 C-terminal domain-containing protein</fullName>
    </recommendedName>
</protein>
<keyword evidence="2" id="KW-0694">RNA-binding</keyword>
<comment type="similarity">
    <text evidence="1">Belongs to the CRISPR-associated protein Cas6/Cse3/CasE family.</text>
</comment>
<feature type="domain" description="CRISPR associated protein Cas6 C-terminal" evidence="4">
    <location>
        <begin position="137"/>
        <end position="254"/>
    </location>
</feature>
<evidence type="ECO:0000256" key="3">
    <source>
        <dbReference type="ARBA" id="ARBA00023118"/>
    </source>
</evidence>
<name>A0ABS8PSR2_9BACT</name>
<evidence type="ECO:0000256" key="1">
    <source>
        <dbReference type="ARBA" id="ARBA00005937"/>
    </source>
</evidence>
<keyword evidence="3" id="KW-0051">Antiviral defense</keyword>
<dbReference type="RefSeq" id="WP_231005362.1">
    <property type="nucleotide sequence ID" value="NZ_JAJNEC010000005.1"/>
</dbReference>
<dbReference type="PANTHER" id="PTHR36984:SF1">
    <property type="entry name" value="CRISPR-ASSOCIATED ENDORIBONUCLEASE CAS6 1"/>
    <property type="match status" value="1"/>
</dbReference>
<keyword evidence="6" id="KW-1185">Reference proteome</keyword>
<gene>
    <name evidence="5" type="ORF">LQ567_15110</name>
</gene>
<dbReference type="PANTHER" id="PTHR36984">
    <property type="entry name" value="CRISPR-ASSOCIATED ENDORIBONUCLEASE CAS6 1"/>
    <property type="match status" value="1"/>
</dbReference>
<dbReference type="InterPro" id="IPR049435">
    <property type="entry name" value="Cas_Cas6_C"/>
</dbReference>
<reference evidence="5 6" key="1">
    <citation type="submission" date="2021-11" db="EMBL/GenBank/DDBJ databases">
        <title>Genomic of Niabella pedocola.</title>
        <authorList>
            <person name="Wu T."/>
        </authorList>
    </citation>
    <scope>NUCLEOTIDE SEQUENCE [LARGE SCALE GENOMIC DNA]</scope>
    <source>
        <strain evidence="5 6">JCM 31011</strain>
    </source>
</reference>
<dbReference type="CDD" id="cd21140">
    <property type="entry name" value="Cas6_I-like"/>
    <property type="match status" value="1"/>
</dbReference>
<dbReference type="Gene3D" id="3.30.70.1890">
    <property type="match status" value="1"/>
</dbReference>
<dbReference type="Gene3D" id="3.30.70.1900">
    <property type="match status" value="1"/>
</dbReference>
<organism evidence="5 6">
    <name type="scientific">Niabella pedocola</name>
    <dbReference type="NCBI Taxonomy" id="1752077"/>
    <lineage>
        <taxon>Bacteria</taxon>
        <taxon>Pseudomonadati</taxon>
        <taxon>Bacteroidota</taxon>
        <taxon>Chitinophagia</taxon>
        <taxon>Chitinophagales</taxon>
        <taxon>Chitinophagaceae</taxon>
        <taxon>Niabella</taxon>
    </lineage>
</organism>
<proteinExistence type="inferred from homology"/>
<dbReference type="Pfam" id="PF01881">
    <property type="entry name" value="Cas_Cas6_C"/>
    <property type="match status" value="1"/>
</dbReference>
<evidence type="ECO:0000313" key="5">
    <source>
        <dbReference type="EMBL" id="MCD2424107.1"/>
    </source>
</evidence>
<dbReference type="InterPro" id="IPR045747">
    <property type="entry name" value="CRISPR-assoc_prot_Cas6_N_sf"/>
</dbReference>
<dbReference type="EMBL" id="JAJNEC010000005">
    <property type="protein sequence ID" value="MCD2424107.1"/>
    <property type="molecule type" value="Genomic_DNA"/>
</dbReference>
<accession>A0ABS8PSR2</accession>